<evidence type="ECO:0000313" key="3">
    <source>
        <dbReference type="EMBL" id="MFC4310866.1"/>
    </source>
</evidence>
<dbReference type="RefSeq" id="WP_380598723.1">
    <property type="nucleotide sequence ID" value="NZ_JBHSDU010000003.1"/>
</dbReference>
<evidence type="ECO:0000256" key="2">
    <source>
        <dbReference type="SAM" id="MobiDB-lite"/>
    </source>
</evidence>
<dbReference type="InterPro" id="IPR007607">
    <property type="entry name" value="BacA/B"/>
</dbReference>
<evidence type="ECO:0000313" key="4">
    <source>
        <dbReference type="Proteomes" id="UP001595904"/>
    </source>
</evidence>
<comment type="similarity">
    <text evidence="1">Belongs to the bactofilin family.</text>
</comment>
<dbReference type="EMBL" id="JBHSDU010000003">
    <property type="protein sequence ID" value="MFC4310866.1"/>
    <property type="molecule type" value="Genomic_DNA"/>
</dbReference>
<dbReference type="PANTHER" id="PTHR35024:SF4">
    <property type="entry name" value="POLYMER-FORMING CYTOSKELETAL PROTEIN"/>
    <property type="match status" value="1"/>
</dbReference>
<feature type="compositionally biased region" description="Low complexity" evidence="2">
    <location>
        <begin position="20"/>
        <end position="45"/>
    </location>
</feature>
<dbReference type="Pfam" id="PF04519">
    <property type="entry name" value="Bactofilin"/>
    <property type="match status" value="1"/>
</dbReference>
<sequence length="189" mass="19530">MRSFGFDQRQDGGGDTVRVPSLSSMPVSQTSPSPSPAAESPSKAGAPERKIAVLGPTLRFKGELSAEEDFILQGRIEGSINHTQSVTIGTDGAVVGNIHARVVVIDGSVEGDLHGVESVVVHETGRVTGNIFAPRVGLVDGAVFNGRIDMSGTAASQSSPSAKKRVESPTISPGQPLSAEETEKVLGSK</sequence>
<feature type="region of interest" description="Disordered" evidence="2">
    <location>
        <begin position="1"/>
        <end position="49"/>
    </location>
</feature>
<keyword evidence="4" id="KW-1185">Reference proteome</keyword>
<reference evidence="4" key="1">
    <citation type="journal article" date="2019" name="Int. J. Syst. Evol. Microbiol.">
        <title>The Global Catalogue of Microorganisms (GCM) 10K type strain sequencing project: providing services to taxonomists for standard genome sequencing and annotation.</title>
        <authorList>
            <consortium name="The Broad Institute Genomics Platform"/>
            <consortium name="The Broad Institute Genome Sequencing Center for Infectious Disease"/>
            <person name="Wu L."/>
            <person name="Ma J."/>
        </authorList>
    </citation>
    <scope>NUCLEOTIDE SEQUENCE [LARGE SCALE GENOMIC DNA]</scope>
    <source>
        <strain evidence="4">CGMCC 1.10759</strain>
    </source>
</reference>
<accession>A0ABV8STS5</accession>
<feature type="region of interest" description="Disordered" evidence="2">
    <location>
        <begin position="151"/>
        <end position="189"/>
    </location>
</feature>
<evidence type="ECO:0000256" key="1">
    <source>
        <dbReference type="ARBA" id="ARBA00044755"/>
    </source>
</evidence>
<proteinExistence type="inferred from homology"/>
<name>A0ABV8STS5_9GAMM</name>
<organism evidence="3 4">
    <name type="scientific">Steroidobacter flavus</name>
    <dbReference type="NCBI Taxonomy" id="1842136"/>
    <lineage>
        <taxon>Bacteria</taxon>
        <taxon>Pseudomonadati</taxon>
        <taxon>Pseudomonadota</taxon>
        <taxon>Gammaproteobacteria</taxon>
        <taxon>Steroidobacterales</taxon>
        <taxon>Steroidobacteraceae</taxon>
        <taxon>Steroidobacter</taxon>
    </lineage>
</organism>
<comment type="caution">
    <text evidence="3">The sequence shown here is derived from an EMBL/GenBank/DDBJ whole genome shotgun (WGS) entry which is preliminary data.</text>
</comment>
<dbReference type="PANTHER" id="PTHR35024">
    <property type="entry name" value="HYPOTHETICAL CYTOSOLIC PROTEIN"/>
    <property type="match status" value="1"/>
</dbReference>
<gene>
    <name evidence="3" type="ORF">ACFPN2_17355</name>
</gene>
<dbReference type="Proteomes" id="UP001595904">
    <property type="component" value="Unassembled WGS sequence"/>
</dbReference>
<protein>
    <submittedName>
        <fullName evidence="3">Polymer-forming cytoskeletal protein</fullName>
    </submittedName>
</protein>